<proteinExistence type="predicted"/>
<dbReference type="SUPFAM" id="SSF52540">
    <property type="entry name" value="P-loop containing nucleoside triphosphate hydrolases"/>
    <property type="match status" value="1"/>
</dbReference>
<evidence type="ECO:0000313" key="2">
    <source>
        <dbReference type="EMBL" id="RML25456.1"/>
    </source>
</evidence>
<dbReference type="RefSeq" id="WP_057406807.1">
    <property type="nucleotide sequence ID" value="NZ_CP013183.1"/>
</dbReference>
<dbReference type="InterPro" id="IPR027417">
    <property type="entry name" value="P-loop_NTPase"/>
</dbReference>
<dbReference type="Pfam" id="PF13588">
    <property type="entry name" value="HSDR_N_2"/>
    <property type="match status" value="1"/>
</dbReference>
<feature type="domain" description="Type I restriction enzyme R protein N-terminal" evidence="1">
    <location>
        <begin position="42"/>
        <end position="119"/>
    </location>
</feature>
<gene>
    <name evidence="2" type="ORF">ALQ98_02725</name>
</gene>
<accession>A0AB74A569</accession>
<protein>
    <recommendedName>
        <fullName evidence="1">Type I restriction enzyme R protein N-terminal domain-containing protein</fullName>
    </recommendedName>
</protein>
<comment type="caution">
    <text evidence="2">The sequence shown here is derived from an EMBL/GenBank/DDBJ whole genome shotgun (WGS) entry which is preliminary data.</text>
</comment>
<dbReference type="Gene3D" id="3.40.50.300">
    <property type="entry name" value="P-loop containing nucleotide triphosphate hydrolases"/>
    <property type="match status" value="1"/>
</dbReference>
<sequence>MSIKQLTTEPTEAEFEARIRGAIAQAFPWLGPAAIKHQTKFSVRLGRKSIEIDSRPNEARADIILYSGSRPLAVLELKRQGGVLTDGDVEQGLCYAKLVNPVAPLTVVSNGVDTQVFNTLTGQPWAPESPDAQTLDNLFKNISHFAAAQVNEAVSALLGSDSRSWIPAINAVTREQLDEMMGDLNDAQLPFARDFLLPRAATVLCLDYLNQGNRVVVLSGSPLSGKSNVLRDICRHVETDQTAGVLFVEAAHGVGVIQQIADALEKTLEWQLSKQEVRRWLRKRSESSGSKLIVLIDDVSSGDPVVRKEIEDLASRYYSSGLQVVLALHDNAADVLQTSENWLSRSPIGRIAVQVSVESLSDDEFQDAEQAVLGMGMAFAPGAQFAPELREPWILRSLASIAIDSVEDGEDGPPHSLLQLPPLLGVDVIAHARSRFDDPELNRLYQGMATALMLDADDRARDPSLLLSSIHTFMVRRRTLIEAMQPRDVDALIQKGFLRAFRHASGDEMLYVRMPELVASELAHQVGDKLLSVKSDNTTAYLRMVEEYSSVLPMGDLIVAQALLDASRNAPDLITNVMQIIRDQPVQAAPVDGLQAGAIMPNGQYLTIVFEAGNASITINGKTRRLEGVDPSEFGSTYSFVYSWTVLGHLIKYLIVDVGNESAELNEILLQACQAPLPLRKPDLRFLPQQEITTASGKKVSLMLPDQGFLDSVTYSLLPLLSSGREIADAWITQAIATHSIHLLGRISTALKVITHSADSALAQWACETLRTRIYPEQKLWLAGA</sequence>
<organism evidence="2 3">
    <name type="scientific">Pseudomonas syringae pv. lapsa</name>
    <dbReference type="NCBI Taxonomy" id="199201"/>
    <lineage>
        <taxon>Bacteria</taxon>
        <taxon>Pseudomonadati</taxon>
        <taxon>Pseudomonadota</taxon>
        <taxon>Gammaproteobacteria</taxon>
        <taxon>Pseudomonadales</taxon>
        <taxon>Pseudomonadaceae</taxon>
        <taxon>Pseudomonas</taxon>
        <taxon>Pseudomonas syringae</taxon>
    </lineage>
</organism>
<dbReference type="AlphaFoldDB" id="A0AB74A569"/>
<reference evidence="2 3" key="1">
    <citation type="submission" date="2018-08" db="EMBL/GenBank/DDBJ databases">
        <title>Recombination of ecologically and evolutionarily significant loci maintains genetic cohesion in the Pseudomonas syringae species complex.</title>
        <authorList>
            <person name="Dillon M."/>
            <person name="Thakur S."/>
            <person name="Almeida R.N.D."/>
            <person name="Weir B.S."/>
            <person name="Guttman D.S."/>
        </authorList>
    </citation>
    <scope>NUCLEOTIDE SEQUENCE [LARGE SCALE GENOMIC DNA]</scope>
    <source>
        <strain evidence="2 3">ICMP 3946</strain>
    </source>
</reference>
<dbReference type="InterPro" id="IPR029464">
    <property type="entry name" value="HSDR_N"/>
</dbReference>
<name>A0AB74A569_PSESX</name>
<dbReference type="EMBL" id="RBNO01000069">
    <property type="protein sequence ID" value="RML25456.1"/>
    <property type="molecule type" value="Genomic_DNA"/>
</dbReference>
<dbReference type="Proteomes" id="UP000267978">
    <property type="component" value="Unassembled WGS sequence"/>
</dbReference>
<evidence type="ECO:0000313" key="3">
    <source>
        <dbReference type="Proteomes" id="UP000267978"/>
    </source>
</evidence>
<evidence type="ECO:0000259" key="1">
    <source>
        <dbReference type="Pfam" id="PF13588"/>
    </source>
</evidence>
<dbReference type="CDD" id="cd00267">
    <property type="entry name" value="ABC_ATPase"/>
    <property type="match status" value="1"/>
</dbReference>